<dbReference type="EC" id="2.1.-.-" evidence="2"/>
<proteinExistence type="predicted"/>
<dbReference type="EMBL" id="JBBUTG010000028">
    <property type="protein sequence ID" value="MEK8034374.1"/>
    <property type="molecule type" value="Genomic_DNA"/>
</dbReference>
<dbReference type="Proteomes" id="UP001371218">
    <property type="component" value="Unassembled WGS sequence"/>
</dbReference>
<keyword evidence="2" id="KW-0808">Transferase</keyword>
<evidence type="ECO:0000259" key="1">
    <source>
        <dbReference type="Pfam" id="PF13649"/>
    </source>
</evidence>
<evidence type="ECO:0000313" key="2">
    <source>
        <dbReference type="EMBL" id="MEK8034374.1"/>
    </source>
</evidence>
<dbReference type="InterPro" id="IPR041698">
    <property type="entry name" value="Methyltransf_25"/>
</dbReference>
<accession>A0ABU9BWM0</accession>
<gene>
    <name evidence="2" type="ORF">AACH06_26400</name>
</gene>
<reference evidence="2 3" key="1">
    <citation type="submission" date="2024-04" db="EMBL/GenBank/DDBJ databases">
        <title>Novel species of the genus Ideonella isolated from streams.</title>
        <authorList>
            <person name="Lu H."/>
        </authorList>
    </citation>
    <scope>NUCLEOTIDE SEQUENCE [LARGE SCALE GENOMIC DNA]</scope>
    <source>
        <strain evidence="2 3">DXS29W</strain>
    </source>
</reference>
<dbReference type="PANTHER" id="PTHR43464:SF23">
    <property type="entry name" value="JUVENILE HORMONE ACID O-METHYLTRANSFERASE"/>
    <property type="match status" value="1"/>
</dbReference>
<dbReference type="InterPro" id="IPR029063">
    <property type="entry name" value="SAM-dependent_MTases_sf"/>
</dbReference>
<dbReference type="CDD" id="cd02440">
    <property type="entry name" value="AdoMet_MTases"/>
    <property type="match status" value="1"/>
</dbReference>
<organism evidence="2 3">
    <name type="scientific">Ideonella lacteola</name>
    <dbReference type="NCBI Taxonomy" id="2984193"/>
    <lineage>
        <taxon>Bacteria</taxon>
        <taxon>Pseudomonadati</taxon>
        <taxon>Pseudomonadota</taxon>
        <taxon>Betaproteobacteria</taxon>
        <taxon>Burkholderiales</taxon>
        <taxon>Sphaerotilaceae</taxon>
        <taxon>Ideonella</taxon>
    </lineage>
</organism>
<name>A0ABU9BWM0_9BURK</name>
<dbReference type="GO" id="GO:0032259">
    <property type="term" value="P:methylation"/>
    <property type="evidence" value="ECO:0007669"/>
    <property type="project" value="UniProtKB-KW"/>
</dbReference>
<keyword evidence="3" id="KW-1185">Reference proteome</keyword>
<keyword evidence="2" id="KW-0489">Methyltransferase</keyword>
<dbReference type="SUPFAM" id="SSF53335">
    <property type="entry name" value="S-adenosyl-L-methionine-dependent methyltransferases"/>
    <property type="match status" value="1"/>
</dbReference>
<dbReference type="Pfam" id="PF13649">
    <property type="entry name" value="Methyltransf_25"/>
    <property type="match status" value="1"/>
</dbReference>
<comment type="caution">
    <text evidence="2">The sequence shown here is derived from an EMBL/GenBank/DDBJ whole genome shotgun (WGS) entry which is preliminary data.</text>
</comment>
<evidence type="ECO:0000313" key="3">
    <source>
        <dbReference type="Proteomes" id="UP001371218"/>
    </source>
</evidence>
<feature type="domain" description="Methyltransferase" evidence="1">
    <location>
        <begin position="57"/>
        <end position="150"/>
    </location>
</feature>
<dbReference type="PANTHER" id="PTHR43464">
    <property type="entry name" value="METHYLTRANSFERASE"/>
    <property type="match status" value="1"/>
</dbReference>
<dbReference type="GO" id="GO:0008168">
    <property type="term" value="F:methyltransferase activity"/>
    <property type="evidence" value="ECO:0007669"/>
    <property type="project" value="UniProtKB-KW"/>
</dbReference>
<sequence>MLTPSSSSPGEATPDSMAAYYARRAAEYDEVYAKPGRQADIRRLEAALPTWFEGRSVLEIACGTGWWTPHAALRALRWLATDVNPETLAIARTRRMPPAVSLRRLDAYTFEGLADNDRFDAAFAGFWWSHIPKARLGPWLQTLHQHLQPGARVVFCDNREVPGSTRPIARRDADGNTYQQRPLADGSWHEVMKNFPSRDEALAVLGPRAVNPRWIDSTYYWTLVYDLI</sequence>
<dbReference type="RefSeq" id="WP_341428803.1">
    <property type="nucleotide sequence ID" value="NZ_JBBUTG010000028.1"/>
</dbReference>
<dbReference type="Gene3D" id="3.40.50.150">
    <property type="entry name" value="Vaccinia Virus protein VP39"/>
    <property type="match status" value="1"/>
</dbReference>
<protein>
    <submittedName>
        <fullName evidence="2">Class I SAM-dependent methyltransferase</fullName>
        <ecNumber evidence="2">2.1.-.-</ecNumber>
    </submittedName>
</protein>